<dbReference type="Proteomes" id="UP000257139">
    <property type="component" value="Chromosome CBM2594_a"/>
</dbReference>
<organism evidence="2 3">
    <name type="scientific">Cupriavidus taiwanensis</name>
    <dbReference type="NCBI Taxonomy" id="164546"/>
    <lineage>
        <taxon>Bacteria</taxon>
        <taxon>Pseudomonadati</taxon>
        <taxon>Pseudomonadota</taxon>
        <taxon>Betaproteobacteria</taxon>
        <taxon>Burkholderiales</taxon>
        <taxon>Burkholderiaceae</taxon>
        <taxon>Cupriavidus</taxon>
    </lineage>
</organism>
<proteinExistence type="predicted"/>
<dbReference type="AlphaFoldDB" id="A0A7Z7J9L1"/>
<protein>
    <submittedName>
        <fullName evidence="2">Uncharacterized protein</fullName>
    </submittedName>
</protein>
<evidence type="ECO:0000313" key="2">
    <source>
        <dbReference type="EMBL" id="SPC09777.1"/>
    </source>
</evidence>
<dbReference type="EMBL" id="OGUU01000008">
    <property type="protein sequence ID" value="SPC09777.1"/>
    <property type="molecule type" value="Genomic_DNA"/>
</dbReference>
<evidence type="ECO:0000313" key="3">
    <source>
        <dbReference type="Proteomes" id="UP000257139"/>
    </source>
</evidence>
<evidence type="ECO:0000256" key="1">
    <source>
        <dbReference type="SAM" id="MobiDB-lite"/>
    </source>
</evidence>
<accession>A0A7Z7J9L1</accession>
<feature type="region of interest" description="Disordered" evidence="1">
    <location>
        <begin position="85"/>
        <end position="106"/>
    </location>
</feature>
<sequence>MQIVPGTGLPEAVSPWQASPLARLVSEAEAGDSFSLPATVQHPRGGGGAGLRLAVVPVRVAGALDVTDVVGTGVTSAAVAAGAAEAEAEAPVLDGPPASADSSTSG</sequence>
<comment type="caution">
    <text evidence="2">The sequence shown here is derived from an EMBL/GenBank/DDBJ whole genome shotgun (WGS) entry which is preliminary data.</text>
</comment>
<reference evidence="2 3" key="1">
    <citation type="submission" date="2018-01" db="EMBL/GenBank/DDBJ databases">
        <authorList>
            <person name="Clerissi C."/>
        </authorList>
    </citation>
    <scope>NUCLEOTIDE SEQUENCE [LARGE SCALE GENOMIC DNA]</scope>
    <source>
        <strain evidence="2">Cupriavidus taiwanensis STM 6021</strain>
    </source>
</reference>
<name>A0A7Z7J9L1_9BURK</name>
<gene>
    <name evidence="2" type="ORF">CBM2594_A41100</name>
</gene>